<accession>A0A382QTG4</accession>
<protein>
    <recommendedName>
        <fullName evidence="1">Saccharopine dehydrogenase NADP binding domain-containing protein</fullName>
    </recommendedName>
</protein>
<sequence>MKNIHWLGSGLSSIPGIRRLASNNHNLTVWNRTLEKAQKSIDHVNNDNVSAQIFNIKEIEEKIQQGDIIVSQLTASMHLDIAKICLEKKCH</sequence>
<feature type="domain" description="Saccharopine dehydrogenase NADP binding" evidence="1">
    <location>
        <begin position="4"/>
        <end position="91"/>
    </location>
</feature>
<dbReference type="SUPFAM" id="SSF51735">
    <property type="entry name" value="NAD(P)-binding Rossmann-fold domains"/>
    <property type="match status" value="1"/>
</dbReference>
<dbReference type="Pfam" id="PF03435">
    <property type="entry name" value="Sacchrp_dh_NADP"/>
    <property type="match status" value="1"/>
</dbReference>
<dbReference type="EMBL" id="UINC01116447">
    <property type="protein sequence ID" value="SVC88198.1"/>
    <property type="molecule type" value="Genomic_DNA"/>
</dbReference>
<dbReference type="AlphaFoldDB" id="A0A382QTG4"/>
<name>A0A382QTG4_9ZZZZ</name>
<dbReference type="InterPro" id="IPR036291">
    <property type="entry name" value="NAD(P)-bd_dom_sf"/>
</dbReference>
<proteinExistence type="predicted"/>
<dbReference type="Gene3D" id="3.40.50.720">
    <property type="entry name" value="NAD(P)-binding Rossmann-like Domain"/>
    <property type="match status" value="1"/>
</dbReference>
<gene>
    <name evidence="2" type="ORF">METZ01_LOCUS341052</name>
</gene>
<evidence type="ECO:0000259" key="1">
    <source>
        <dbReference type="Pfam" id="PF03435"/>
    </source>
</evidence>
<evidence type="ECO:0000313" key="2">
    <source>
        <dbReference type="EMBL" id="SVC88198.1"/>
    </source>
</evidence>
<feature type="non-terminal residue" evidence="2">
    <location>
        <position position="91"/>
    </location>
</feature>
<dbReference type="InterPro" id="IPR005097">
    <property type="entry name" value="Sacchrp_dh_NADP-bd"/>
</dbReference>
<reference evidence="2" key="1">
    <citation type="submission" date="2018-05" db="EMBL/GenBank/DDBJ databases">
        <authorList>
            <person name="Lanie J.A."/>
            <person name="Ng W.-L."/>
            <person name="Kazmierczak K.M."/>
            <person name="Andrzejewski T.M."/>
            <person name="Davidsen T.M."/>
            <person name="Wayne K.J."/>
            <person name="Tettelin H."/>
            <person name="Glass J.I."/>
            <person name="Rusch D."/>
            <person name="Podicherti R."/>
            <person name="Tsui H.-C.T."/>
            <person name="Winkler M.E."/>
        </authorList>
    </citation>
    <scope>NUCLEOTIDE SEQUENCE</scope>
</reference>
<organism evidence="2">
    <name type="scientific">marine metagenome</name>
    <dbReference type="NCBI Taxonomy" id="408172"/>
    <lineage>
        <taxon>unclassified sequences</taxon>
        <taxon>metagenomes</taxon>
        <taxon>ecological metagenomes</taxon>
    </lineage>
</organism>